<evidence type="ECO:0000313" key="2">
    <source>
        <dbReference type="EMBL" id="CAL1585885.1"/>
    </source>
</evidence>
<accession>A0AAV2KD91</accession>
<dbReference type="Proteomes" id="UP001497482">
    <property type="component" value="Chromosome 17"/>
</dbReference>
<name>A0AAV2KD91_KNICA</name>
<evidence type="ECO:0000313" key="3">
    <source>
        <dbReference type="Proteomes" id="UP001497482"/>
    </source>
</evidence>
<proteinExistence type="predicted"/>
<sequence>MFQIRWTKTAGSVSDRFQDSSVFNETLIISKILRTQGGRYYCKAENGLGSPAIKSIRVDVYCVGLAHAHSLPIGRFFFSPLAAAVVKRCWKRRGGIEPGAETEADLS</sequence>
<dbReference type="InterPro" id="IPR007110">
    <property type="entry name" value="Ig-like_dom"/>
</dbReference>
<dbReference type="InterPro" id="IPR013783">
    <property type="entry name" value="Ig-like_fold"/>
</dbReference>
<dbReference type="Gene3D" id="2.60.40.10">
    <property type="entry name" value="Immunoglobulins"/>
    <property type="match status" value="1"/>
</dbReference>
<dbReference type="PROSITE" id="PS50835">
    <property type="entry name" value="IG_LIKE"/>
    <property type="match status" value="1"/>
</dbReference>
<dbReference type="AlphaFoldDB" id="A0AAV2KD91"/>
<protein>
    <recommendedName>
        <fullName evidence="1">Ig-like domain-containing protein</fullName>
    </recommendedName>
</protein>
<gene>
    <name evidence="2" type="ORF">KC01_LOCUS16052</name>
</gene>
<evidence type="ECO:0000259" key="1">
    <source>
        <dbReference type="PROSITE" id="PS50835"/>
    </source>
</evidence>
<dbReference type="EMBL" id="OZ035839">
    <property type="protein sequence ID" value="CAL1585885.1"/>
    <property type="molecule type" value="Genomic_DNA"/>
</dbReference>
<reference evidence="2 3" key="1">
    <citation type="submission" date="2024-04" db="EMBL/GenBank/DDBJ databases">
        <authorList>
            <person name="Waldvogel A.-M."/>
            <person name="Schoenle A."/>
        </authorList>
    </citation>
    <scope>NUCLEOTIDE SEQUENCE [LARGE SCALE GENOMIC DNA]</scope>
</reference>
<dbReference type="InterPro" id="IPR036179">
    <property type="entry name" value="Ig-like_dom_sf"/>
</dbReference>
<feature type="domain" description="Ig-like" evidence="1">
    <location>
        <begin position="1"/>
        <end position="59"/>
    </location>
</feature>
<organism evidence="2 3">
    <name type="scientific">Knipowitschia caucasica</name>
    <name type="common">Caucasian dwarf goby</name>
    <name type="synonym">Pomatoschistus caucasicus</name>
    <dbReference type="NCBI Taxonomy" id="637954"/>
    <lineage>
        <taxon>Eukaryota</taxon>
        <taxon>Metazoa</taxon>
        <taxon>Chordata</taxon>
        <taxon>Craniata</taxon>
        <taxon>Vertebrata</taxon>
        <taxon>Euteleostomi</taxon>
        <taxon>Actinopterygii</taxon>
        <taxon>Neopterygii</taxon>
        <taxon>Teleostei</taxon>
        <taxon>Neoteleostei</taxon>
        <taxon>Acanthomorphata</taxon>
        <taxon>Gobiaria</taxon>
        <taxon>Gobiiformes</taxon>
        <taxon>Gobioidei</taxon>
        <taxon>Gobiidae</taxon>
        <taxon>Gobiinae</taxon>
        <taxon>Knipowitschia</taxon>
    </lineage>
</organism>
<keyword evidence="3" id="KW-1185">Reference proteome</keyword>
<dbReference type="SUPFAM" id="SSF48726">
    <property type="entry name" value="Immunoglobulin"/>
    <property type="match status" value="1"/>
</dbReference>